<accession>A0A7Y0AF42</accession>
<feature type="transmembrane region" description="Helical" evidence="1">
    <location>
        <begin position="350"/>
        <end position="367"/>
    </location>
</feature>
<keyword evidence="4" id="KW-1185">Reference proteome</keyword>
<feature type="transmembrane region" description="Helical" evidence="1">
    <location>
        <begin position="310"/>
        <end position="330"/>
    </location>
</feature>
<dbReference type="AlphaFoldDB" id="A0A7Y0AF42"/>
<keyword evidence="1" id="KW-0812">Transmembrane</keyword>
<evidence type="ECO:0000256" key="1">
    <source>
        <dbReference type="SAM" id="Phobius"/>
    </source>
</evidence>
<evidence type="ECO:0000313" key="4">
    <source>
        <dbReference type="Proteomes" id="UP000559626"/>
    </source>
</evidence>
<dbReference type="EMBL" id="JABBGH010000002">
    <property type="protein sequence ID" value="NML66172.1"/>
    <property type="molecule type" value="Genomic_DNA"/>
</dbReference>
<proteinExistence type="predicted"/>
<keyword evidence="1" id="KW-1133">Transmembrane helix</keyword>
<comment type="caution">
    <text evidence="3">The sequence shown here is derived from an EMBL/GenBank/DDBJ whole genome shotgun (WGS) entry which is preliminary data.</text>
</comment>
<evidence type="ECO:0000256" key="2">
    <source>
        <dbReference type="SAM" id="SignalP"/>
    </source>
</evidence>
<feature type="transmembrane region" description="Helical" evidence="1">
    <location>
        <begin position="283"/>
        <end position="303"/>
    </location>
</feature>
<keyword evidence="2" id="KW-0732">Signal</keyword>
<dbReference type="Pfam" id="PF13795">
    <property type="entry name" value="HupE_UreJ_2"/>
    <property type="match status" value="1"/>
</dbReference>
<name>A0A7Y0AF42_9BACT</name>
<dbReference type="Proteomes" id="UP000559626">
    <property type="component" value="Unassembled WGS sequence"/>
</dbReference>
<feature type="transmembrane region" description="Helical" evidence="1">
    <location>
        <begin position="374"/>
        <end position="392"/>
    </location>
</feature>
<dbReference type="RefSeq" id="WP_169531836.1">
    <property type="nucleotide sequence ID" value="NZ_JABBGH010000002.1"/>
</dbReference>
<sequence>MRKLRLVLTRLLGLLLIALLLLASRPASAHPMPTSRVLLDLQAQGVAAEVQLPLSELQLALGDKLDVLTTPAYLVERAGPALRAYLLAHVRATTPTGRPWTVAVRALAVGSAEQTATGPYQELTARLWLQPPPSASAREFTLAYDAIIHQVVTHAALVAIRQDWDTGVLAEHPVEVGAIRLNARDNSINTLTIAPAAGSRWQGFRTLVALGMQHIGEGTDHLLFLLALLLPAPLLARSGRWVGFGGVRYSLGRLLRIVTAFTLGHSFTLLLGALGWVRLPGQPVEVLIAVSILVSAVHAWRPVFAGREGWVAGGFGLVHGLAFASTLAGLHLDASRLALSILGFNVGIELMQLLVVALTVPWLLLLSQTPAYPAVRRGGAVLAGAAALAWLAERLTSQPNAVATLLSQAVPYAPWLLALLATAALLVHWRARPRPA</sequence>
<organism evidence="3 4">
    <name type="scientific">Hymenobacter polaris</name>
    <dbReference type="NCBI Taxonomy" id="2682546"/>
    <lineage>
        <taxon>Bacteria</taxon>
        <taxon>Pseudomonadati</taxon>
        <taxon>Bacteroidota</taxon>
        <taxon>Cytophagia</taxon>
        <taxon>Cytophagales</taxon>
        <taxon>Hymenobacteraceae</taxon>
        <taxon>Hymenobacter</taxon>
    </lineage>
</organism>
<feature type="chain" id="PRO_5030866622" evidence="2">
    <location>
        <begin position="30"/>
        <end position="436"/>
    </location>
</feature>
<feature type="transmembrane region" description="Helical" evidence="1">
    <location>
        <begin position="412"/>
        <end position="431"/>
    </location>
</feature>
<protein>
    <submittedName>
        <fullName evidence="3">HupE/UreJ family protein</fullName>
    </submittedName>
</protein>
<feature type="transmembrane region" description="Helical" evidence="1">
    <location>
        <begin position="254"/>
        <end position="277"/>
    </location>
</feature>
<dbReference type="InterPro" id="IPR032809">
    <property type="entry name" value="Put_HupE_UreJ"/>
</dbReference>
<feature type="signal peptide" evidence="2">
    <location>
        <begin position="1"/>
        <end position="29"/>
    </location>
</feature>
<gene>
    <name evidence="3" type="ORF">HHL22_13245</name>
</gene>
<feature type="transmembrane region" description="Helical" evidence="1">
    <location>
        <begin position="222"/>
        <end position="242"/>
    </location>
</feature>
<reference evidence="3 4" key="1">
    <citation type="submission" date="2020-04" db="EMBL/GenBank/DDBJ databases">
        <title>Hymenobacter polaris sp. nov., isolated from Arctic soil.</title>
        <authorList>
            <person name="Dahal R.H."/>
        </authorList>
    </citation>
    <scope>NUCLEOTIDE SEQUENCE [LARGE SCALE GENOMIC DNA]</scope>
    <source>
        <strain evidence="3 4">RP-2-7</strain>
    </source>
</reference>
<keyword evidence="1" id="KW-0472">Membrane</keyword>
<evidence type="ECO:0000313" key="3">
    <source>
        <dbReference type="EMBL" id="NML66172.1"/>
    </source>
</evidence>